<comment type="catalytic activity">
    <reaction evidence="1 7">
        <text>2-C-methyl-D-erythritol 4-phosphate + CTP + H(+) = 4-CDP-2-C-methyl-D-erythritol + diphosphate</text>
        <dbReference type="Rhea" id="RHEA:13429"/>
        <dbReference type="ChEBI" id="CHEBI:15378"/>
        <dbReference type="ChEBI" id="CHEBI:33019"/>
        <dbReference type="ChEBI" id="CHEBI:37563"/>
        <dbReference type="ChEBI" id="CHEBI:57823"/>
        <dbReference type="ChEBI" id="CHEBI:58262"/>
        <dbReference type="EC" id="2.7.7.60"/>
    </reaction>
</comment>
<keyword evidence="9" id="KW-1185">Reference proteome</keyword>
<evidence type="ECO:0000256" key="3">
    <source>
        <dbReference type="ARBA" id="ARBA00009789"/>
    </source>
</evidence>
<name>A0ABZ2J5P8_9CHLR</name>
<evidence type="ECO:0000256" key="1">
    <source>
        <dbReference type="ARBA" id="ARBA00001282"/>
    </source>
</evidence>
<dbReference type="Pfam" id="PF01128">
    <property type="entry name" value="IspD"/>
    <property type="match status" value="1"/>
</dbReference>
<evidence type="ECO:0000256" key="7">
    <source>
        <dbReference type="HAMAP-Rule" id="MF_00108"/>
    </source>
</evidence>
<dbReference type="InterPro" id="IPR001228">
    <property type="entry name" value="IspD"/>
</dbReference>
<dbReference type="RefSeq" id="WP_338739201.1">
    <property type="nucleotide sequence ID" value="NZ_CP146612.1"/>
</dbReference>
<protein>
    <recommendedName>
        <fullName evidence="7">2-C-methyl-D-erythritol 4-phosphate cytidylyltransferase</fullName>
        <ecNumber evidence="7">2.7.7.60</ecNumber>
    </recommendedName>
    <alternativeName>
        <fullName evidence="7">4-diphosphocytidyl-2C-methyl-D-erythritol synthase</fullName>
    </alternativeName>
    <alternativeName>
        <fullName evidence="7">MEP cytidylyltransferase</fullName>
        <shortName evidence="7">MCT</shortName>
    </alternativeName>
</protein>
<comment type="similarity">
    <text evidence="3 7">Belongs to the IspD/TarI cytidylyltransferase family. IspD subfamily.</text>
</comment>
<proteinExistence type="inferred from homology"/>
<dbReference type="PANTHER" id="PTHR32125">
    <property type="entry name" value="2-C-METHYL-D-ERYTHRITOL 4-PHOSPHATE CYTIDYLYLTRANSFERASE, CHLOROPLASTIC"/>
    <property type="match status" value="1"/>
</dbReference>
<evidence type="ECO:0000313" key="9">
    <source>
        <dbReference type="Proteomes" id="UP001375370"/>
    </source>
</evidence>
<dbReference type="HAMAP" id="MF_00108">
    <property type="entry name" value="IspD"/>
    <property type="match status" value="1"/>
</dbReference>
<evidence type="ECO:0000256" key="2">
    <source>
        <dbReference type="ARBA" id="ARBA00004787"/>
    </source>
</evidence>
<dbReference type="PROSITE" id="PS01295">
    <property type="entry name" value="ISPD"/>
    <property type="match status" value="1"/>
</dbReference>
<feature type="site" description="Positions MEP for the nucleophilic attack" evidence="7">
    <location>
        <position position="211"/>
    </location>
</feature>
<dbReference type="Gene3D" id="3.90.550.10">
    <property type="entry name" value="Spore Coat Polysaccharide Biosynthesis Protein SpsA, Chain A"/>
    <property type="match status" value="1"/>
</dbReference>
<sequence>MYNKERVAAIIAAAGSSERMHGVDKIFAHLGNRPVLARAVFPFECAEVVDRIIVVLSPDNLAAGEALSDSEKWGKVTDIIPGGERRQDSVQQALDRLADDDIKWVIIHDGARPLVRVEQIEDGMTAVQATGAAVCAVPVTDTIKLAGENSFIQETPDRSHLWNAQTPQIFRYDLIRRAYDAASGTVTDDSILVERLGVPVKLYKGSPANVKITTPESLAAAEIIVRRHAE</sequence>
<evidence type="ECO:0000256" key="6">
    <source>
        <dbReference type="ARBA" id="ARBA00023229"/>
    </source>
</evidence>
<dbReference type="InterPro" id="IPR018294">
    <property type="entry name" value="ISPD_synthase_CS"/>
</dbReference>
<organism evidence="8 9">
    <name type="scientific">Candidatus Dehalogenimonas loeffleri</name>
    <dbReference type="NCBI Taxonomy" id="3127115"/>
    <lineage>
        <taxon>Bacteria</taxon>
        <taxon>Bacillati</taxon>
        <taxon>Chloroflexota</taxon>
        <taxon>Dehalococcoidia</taxon>
        <taxon>Dehalococcoidales</taxon>
        <taxon>Dehalococcoidaceae</taxon>
        <taxon>Dehalogenimonas</taxon>
    </lineage>
</organism>
<keyword evidence="6 7" id="KW-0414">Isoprene biosynthesis</keyword>
<dbReference type="CDD" id="cd02516">
    <property type="entry name" value="CDP-ME_synthetase"/>
    <property type="match status" value="1"/>
</dbReference>
<gene>
    <name evidence="7 8" type="primary">ispD</name>
    <name evidence="8" type="ORF">V8247_04475</name>
</gene>
<dbReference type="InterPro" id="IPR034683">
    <property type="entry name" value="IspD/TarI"/>
</dbReference>
<dbReference type="EC" id="2.7.7.60" evidence="7"/>
<feature type="site" description="Transition state stabilizer" evidence="7">
    <location>
        <position position="25"/>
    </location>
</feature>
<dbReference type="EMBL" id="CP146612">
    <property type="protein sequence ID" value="WWX26231.1"/>
    <property type="molecule type" value="Genomic_DNA"/>
</dbReference>
<evidence type="ECO:0000256" key="4">
    <source>
        <dbReference type="ARBA" id="ARBA00022679"/>
    </source>
</evidence>
<feature type="site" description="Transition state stabilizer" evidence="7">
    <location>
        <position position="19"/>
    </location>
</feature>
<keyword evidence="4 7" id="KW-0808">Transferase</keyword>
<dbReference type="InterPro" id="IPR029044">
    <property type="entry name" value="Nucleotide-diphossugar_trans"/>
</dbReference>
<comment type="function">
    <text evidence="7">Catalyzes the formation of 4-diphosphocytidyl-2-C-methyl-D-erythritol from CTP and 2-C-methyl-D-erythritol 4-phosphate (MEP).</text>
</comment>
<dbReference type="NCBIfam" id="TIGR00453">
    <property type="entry name" value="ispD"/>
    <property type="match status" value="1"/>
</dbReference>
<comment type="pathway">
    <text evidence="2 7">Isoprenoid biosynthesis; isopentenyl diphosphate biosynthesis via DXP pathway; isopentenyl diphosphate from 1-deoxy-D-xylulose 5-phosphate: step 2/6.</text>
</comment>
<evidence type="ECO:0000256" key="5">
    <source>
        <dbReference type="ARBA" id="ARBA00022695"/>
    </source>
</evidence>
<reference evidence="8 9" key="1">
    <citation type="submission" date="2024-03" db="EMBL/GenBank/DDBJ databases">
        <title>A Dehalogenimonas Isolated from Estuarine Sediments Dihaloeliminates Chlorinated Alkanes.</title>
        <authorList>
            <person name="Yang Y."/>
            <person name="Wang H."/>
        </authorList>
    </citation>
    <scope>NUCLEOTIDE SEQUENCE [LARGE SCALE GENOMIC DNA]</scope>
    <source>
        <strain evidence="8 9">W</strain>
    </source>
</reference>
<dbReference type="Proteomes" id="UP001375370">
    <property type="component" value="Chromosome"/>
</dbReference>
<feature type="site" description="Positions MEP for the nucleophilic attack" evidence="7">
    <location>
        <position position="158"/>
    </location>
</feature>
<dbReference type="PANTHER" id="PTHR32125:SF4">
    <property type="entry name" value="2-C-METHYL-D-ERYTHRITOL 4-PHOSPHATE CYTIDYLYLTRANSFERASE, CHLOROPLASTIC"/>
    <property type="match status" value="1"/>
</dbReference>
<dbReference type="SUPFAM" id="SSF53448">
    <property type="entry name" value="Nucleotide-diphospho-sugar transferases"/>
    <property type="match status" value="1"/>
</dbReference>
<keyword evidence="5 7" id="KW-0548">Nucleotidyltransferase</keyword>
<accession>A0ABZ2J5P8</accession>
<evidence type="ECO:0000313" key="8">
    <source>
        <dbReference type="EMBL" id="WWX26231.1"/>
    </source>
</evidence>
<dbReference type="InterPro" id="IPR050088">
    <property type="entry name" value="IspD/TarI_cytidylyltransf_bact"/>
</dbReference>
<dbReference type="GO" id="GO:0050518">
    <property type="term" value="F:2-C-methyl-D-erythritol 4-phosphate cytidylyltransferase activity"/>
    <property type="evidence" value="ECO:0007669"/>
    <property type="project" value="UniProtKB-EC"/>
</dbReference>